<comment type="caution">
    <text evidence="11">The sequence shown here is derived from an EMBL/GenBank/DDBJ whole genome shotgun (WGS) entry which is preliminary data.</text>
</comment>
<keyword evidence="6" id="KW-0067">ATP-binding</keyword>
<dbReference type="Gene3D" id="3.30.200.20">
    <property type="entry name" value="Phosphorylase Kinase, domain 1"/>
    <property type="match status" value="1"/>
</dbReference>
<dbReference type="Pfam" id="PF00069">
    <property type="entry name" value="Pkinase"/>
    <property type="match status" value="1"/>
</dbReference>
<evidence type="ECO:0000256" key="1">
    <source>
        <dbReference type="ARBA" id="ARBA00012513"/>
    </source>
</evidence>
<organism evidence="11 12">
    <name type="scientific">Paratrimastix pyriformis</name>
    <dbReference type="NCBI Taxonomy" id="342808"/>
    <lineage>
        <taxon>Eukaryota</taxon>
        <taxon>Metamonada</taxon>
        <taxon>Preaxostyla</taxon>
        <taxon>Paratrimastigidae</taxon>
        <taxon>Paratrimastix</taxon>
    </lineage>
</organism>
<keyword evidence="2" id="KW-0723">Serine/threonine-protein kinase</keyword>
<feature type="domain" description="Protein kinase" evidence="10">
    <location>
        <begin position="110"/>
        <end position="363"/>
    </location>
</feature>
<dbReference type="InterPro" id="IPR011009">
    <property type="entry name" value="Kinase-like_dom_sf"/>
</dbReference>
<feature type="compositionally biased region" description="Low complexity" evidence="9">
    <location>
        <begin position="596"/>
        <end position="618"/>
    </location>
</feature>
<dbReference type="InterPro" id="IPR001245">
    <property type="entry name" value="Ser-Thr/Tyr_kinase_cat_dom"/>
</dbReference>
<name>A0ABQ8UUA2_9EUKA</name>
<evidence type="ECO:0000256" key="6">
    <source>
        <dbReference type="ARBA" id="ARBA00022840"/>
    </source>
</evidence>
<feature type="region of interest" description="Disordered" evidence="9">
    <location>
        <begin position="385"/>
        <end position="411"/>
    </location>
</feature>
<reference evidence="11" key="1">
    <citation type="journal article" date="2022" name="bioRxiv">
        <title>Genomics of Preaxostyla Flagellates Illuminates Evolutionary Transitions and the Path Towards Mitochondrial Loss.</title>
        <authorList>
            <person name="Novak L.V.F."/>
            <person name="Treitli S.C."/>
            <person name="Pyrih J."/>
            <person name="Halakuc P."/>
            <person name="Pipaliya S.V."/>
            <person name="Vacek V."/>
            <person name="Brzon O."/>
            <person name="Soukal P."/>
            <person name="Eme L."/>
            <person name="Dacks J.B."/>
            <person name="Karnkowska A."/>
            <person name="Elias M."/>
            <person name="Hampl V."/>
        </authorList>
    </citation>
    <scope>NUCLEOTIDE SEQUENCE</scope>
    <source>
        <strain evidence="11">RCP-MX</strain>
    </source>
</reference>
<dbReference type="Gene3D" id="1.10.510.10">
    <property type="entry name" value="Transferase(Phosphotransferase) domain 1"/>
    <property type="match status" value="1"/>
</dbReference>
<comment type="catalytic activity">
    <reaction evidence="8">
        <text>L-seryl-[protein] + ATP = O-phospho-L-seryl-[protein] + ADP + H(+)</text>
        <dbReference type="Rhea" id="RHEA:17989"/>
        <dbReference type="Rhea" id="RHEA-COMP:9863"/>
        <dbReference type="Rhea" id="RHEA-COMP:11604"/>
        <dbReference type="ChEBI" id="CHEBI:15378"/>
        <dbReference type="ChEBI" id="CHEBI:29999"/>
        <dbReference type="ChEBI" id="CHEBI:30616"/>
        <dbReference type="ChEBI" id="CHEBI:83421"/>
        <dbReference type="ChEBI" id="CHEBI:456216"/>
        <dbReference type="EC" id="2.7.11.1"/>
    </reaction>
</comment>
<evidence type="ECO:0000313" key="12">
    <source>
        <dbReference type="Proteomes" id="UP001141327"/>
    </source>
</evidence>
<keyword evidence="3" id="KW-0808">Transferase</keyword>
<dbReference type="SUPFAM" id="SSF56112">
    <property type="entry name" value="Protein kinase-like (PK-like)"/>
    <property type="match status" value="1"/>
</dbReference>
<evidence type="ECO:0000256" key="5">
    <source>
        <dbReference type="ARBA" id="ARBA00022777"/>
    </source>
</evidence>
<feature type="region of interest" description="Disordered" evidence="9">
    <location>
        <begin position="727"/>
        <end position="761"/>
    </location>
</feature>
<evidence type="ECO:0000256" key="4">
    <source>
        <dbReference type="ARBA" id="ARBA00022741"/>
    </source>
</evidence>
<dbReference type="InterPro" id="IPR051131">
    <property type="entry name" value="NEK_Ser/Thr_kinase_NIMA"/>
</dbReference>
<dbReference type="EC" id="2.7.11.1" evidence="1"/>
<keyword evidence="4" id="KW-0547">Nucleotide-binding</keyword>
<dbReference type="PROSITE" id="PS50011">
    <property type="entry name" value="PROTEIN_KINASE_DOM"/>
    <property type="match status" value="1"/>
</dbReference>
<evidence type="ECO:0000256" key="7">
    <source>
        <dbReference type="ARBA" id="ARBA00047899"/>
    </source>
</evidence>
<comment type="catalytic activity">
    <reaction evidence="7">
        <text>L-threonyl-[protein] + ATP = O-phospho-L-threonyl-[protein] + ADP + H(+)</text>
        <dbReference type="Rhea" id="RHEA:46608"/>
        <dbReference type="Rhea" id="RHEA-COMP:11060"/>
        <dbReference type="Rhea" id="RHEA-COMP:11605"/>
        <dbReference type="ChEBI" id="CHEBI:15378"/>
        <dbReference type="ChEBI" id="CHEBI:30013"/>
        <dbReference type="ChEBI" id="CHEBI:30616"/>
        <dbReference type="ChEBI" id="CHEBI:61977"/>
        <dbReference type="ChEBI" id="CHEBI:456216"/>
        <dbReference type="EC" id="2.7.11.1"/>
    </reaction>
</comment>
<feature type="region of interest" description="Disordered" evidence="9">
    <location>
        <begin position="633"/>
        <end position="681"/>
    </location>
</feature>
<dbReference type="PROSITE" id="PS00108">
    <property type="entry name" value="PROTEIN_KINASE_ST"/>
    <property type="match status" value="1"/>
</dbReference>
<evidence type="ECO:0000259" key="10">
    <source>
        <dbReference type="PROSITE" id="PS50011"/>
    </source>
</evidence>
<proteinExistence type="predicted"/>
<evidence type="ECO:0000313" key="11">
    <source>
        <dbReference type="EMBL" id="KAJ4462700.1"/>
    </source>
</evidence>
<dbReference type="InterPro" id="IPR008271">
    <property type="entry name" value="Ser/Thr_kinase_AS"/>
</dbReference>
<protein>
    <recommendedName>
        <fullName evidence="1">non-specific serine/threonine protein kinase</fullName>
        <ecNumber evidence="1">2.7.11.1</ecNumber>
    </recommendedName>
</protein>
<gene>
    <name evidence="11" type="ORF">PAPYR_712</name>
</gene>
<dbReference type="PRINTS" id="PR00109">
    <property type="entry name" value="TYRKINASE"/>
</dbReference>
<dbReference type="GO" id="GO:0016301">
    <property type="term" value="F:kinase activity"/>
    <property type="evidence" value="ECO:0007669"/>
    <property type="project" value="UniProtKB-KW"/>
</dbReference>
<dbReference type="InterPro" id="IPR000719">
    <property type="entry name" value="Prot_kinase_dom"/>
</dbReference>
<evidence type="ECO:0000256" key="9">
    <source>
        <dbReference type="SAM" id="MobiDB-lite"/>
    </source>
</evidence>
<evidence type="ECO:0000256" key="8">
    <source>
        <dbReference type="ARBA" id="ARBA00048679"/>
    </source>
</evidence>
<sequence length="761" mass="81497">MEFVPLLGKSRPEVEGTIHAQQGPPELKRYQNGDTFINWKPLGLSIMFDGRTETLSNIFVYNNSDGFSQFRGTLPHGLTFAETNSDIVRRLGEPQTKGGRPLPVWIRYDHLDPCVQGKGSYGVVNKVKRKIDDGIYCMKQIDIGQLSRRERDDAVNEVRILASLNSPYVIHYFDSFVEPESQLNIVMEFAKNGNLCEYLKSEQPHSLPEDTVWKFFIQIGLGLHHIHSSKILHRDIKTLNIFLDADNTVKIGDLGVAKLMGTASFAHTLVGTPYYLSPELCENKPYNEKSDIWAYGCVLYELCTFRHPFDADNQGALVLKILRGRFRPLEGYSADLCDVVARCLTRDPRQRPTLDDLFALPALRRRLLVLGMQAPPPFHVPGQPSSVPAVIHIGGGSRPGTSESAGEDAESFNSSLSSFARLVEAGQDTCRTAAAAGPPATATATVTVTQAAPQAPQPAGVLKTPPPQAGLRVEEVECGPGAPGGENMSRDDLGETAMYSGSEGSMIIHRPESPADPSPEGSPNPVAEMAAAQQGLGRMSVGSEEDGYLSPPPVGPALLSPPVARAPSAVAHRLVAGMGPGRPTVHPGAVGRSTEGPLAGPAKPAPARAAPGRGMMAGSPSVASVPNLAVVGQSPLKKHPPAAPAVPNSRSRKRTAAGKPVPLRAPLSRGRFLPGRRRSEADSELAAAVALLPKSVPESRPSTVASLEAEMGGGLEDMRMVDLDANPRLVRPGFPTPNARHPPTPSHGPPSIASMTRPHRF</sequence>
<dbReference type="SMART" id="SM00220">
    <property type="entry name" value="S_TKc"/>
    <property type="match status" value="1"/>
</dbReference>
<keyword evidence="5 11" id="KW-0418">Kinase</keyword>
<evidence type="ECO:0000256" key="2">
    <source>
        <dbReference type="ARBA" id="ARBA00022527"/>
    </source>
</evidence>
<accession>A0ABQ8UUA2</accession>
<keyword evidence="12" id="KW-1185">Reference proteome</keyword>
<dbReference type="EMBL" id="JAPMOS010000002">
    <property type="protein sequence ID" value="KAJ4462700.1"/>
    <property type="molecule type" value="Genomic_DNA"/>
</dbReference>
<feature type="region of interest" description="Disordered" evidence="9">
    <location>
        <begin position="577"/>
        <end position="620"/>
    </location>
</feature>
<dbReference type="PANTHER" id="PTHR44899">
    <property type="entry name" value="CAMK FAMILY PROTEIN KINASE"/>
    <property type="match status" value="1"/>
</dbReference>
<feature type="compositionally biased region" description="Low complexity" evidence="9">
    <location>
        <begin position="445"/>
        <end position="461"/>
    </location>
</feature>
<dbReference type="PANTHER" id="PTHR44899:SF7">
    <property type="entry name" value="NIMA-RELATED KINASE"/>
    <property type="match status" value="1"/>
</dbReference>
<feature type="region of interest" description="Disordered" evidence="9">
    <location>
        <begin position="445"/>
        <end position="555"/>
    </location>
</feature>
<evidence type="ECO:0000256" key="3">
    <source>
        <dbReference type="ARBA" id="ARBA00022679"/>
    </source>
</evidence>
<dbReference type="Proteomes" id="UP001141327">
    <property type="component" value="Unassembled WGS sequence"/>
</dbReference>